<dbReference type="Proteomes" id="UP000470926">
    <property type="component" value="Unassembled WGS sequence"/>
</dbReference>
<evidence type="ECO:0000256" key="1">
    <source>
        <dbReference type="ARBA" id="ARBA00009981"/>
    </source>
</evidence>
<comment type="similarity">
    <text evidence="1 2">Belongs to the phD/YefM antitoxin family.</text>
</comment>
<dbReference type="Pfam" id="PF02604">
    <property type="entry name" value="PhdYeFM_antitox"/>
    <property type="match status" value="1"/>
</dbReference>
<comment type="caution">
    <text evidence="4">The sequence shown here is derived from an EMBL/GenBank/DDBJ whole genome shotgun (WGS) entry which is preliminary data.</text>
</comment>
<name>A0A6I0VE24_BIFAD</name>
<evidence type="ECO:0000313" key="4">
    <source>
        <dbReference type="EMBL" id="KAB6030103.1"/>
    </source>
</evidence>
<accession>A0A6I0VE24</accession>
<evidence type="ECO:0000313" key="5">
    <source>
        <dbReference type="Proteomes" id="UP000470926"/>
    </source>
</evidence>
<evidence type="ECO:0000256" key="3">
    <source>
        <dbReference type="SAM" id="MobiDB-lite"/>
    </source>
</evidence>
<evidence type="ECO:0000256" key="2">
    <source>
        <dbReference type="RuleBase" id="RU362080"/>
    </source>
</evidence>
<feature type="compositionally biased region" description="Basic residues" evidence="3">
    <location>
        <begin position="32"/>
        <end position="45"/>
    </location>
</feature>
<sequence>MPAKNRPRRICRAQAGNPPHHHPIGEPCRNDHPHRRRGHRTGPHRRAAEPVTADAENAVADHRKFRWPATSPNRRIHGRHAWIEPTHAKMVLNMVWIPDKEIVMFNSLDVLDDLVPVSELSNGRTTAVLNKADRAPVIIIKRNKPSYVLMGINDYQDLLDRLEDTEDARLAEKRIEDNNGRATIPNADLMAELGLTEEDIADTPTPEMA</sequence>
<dbReference type="SUPFAM" id="SSF143120">
    <property type="entry name" value="YefM-like"/>
    <property type="match status" value="1"/>
</dbReference>
<dbReference type="InterPro" id="IPR006442">
    <property type="entry name" value="Antitoxin_Phd/YefM"/>
</dbReference>
<reference evidence="4 5" key="1">
    <citation type="journal article" date="2019" name="Nat. Med.">
        <title>A library of human gut bacterial isolates paired with longitudinal multiomics data enables mechanistic microbiome research.</title>
        <authorList>
            <person name="Poyet M."/>
            <person name="Groussin M."/>
            <person name="Gibbons S.M."/>
            <person name="Avila-Pacheco J."/>
            <person name="Jiang X."/>
            <person name="Kearney S.M."/>
            <person name="Perrotta A.R."/>
            <person name="Berdy B."/>
            <person name="Zhao S."/>
            <person name="Lieberman T.D."/>
            <person name="Swanson P.K."/>
            <person name="Smith M."/>
            <person name="Roesemann S."/>
            <person name="Alexander J.E."/>
            <person name="Rich S.A."/>
            <person name="Livny J."/>
            <person name="Vlamakis H."/>
            <person name="Clish C."/>
            <person name="Bullock K."/>
            <person name="Deik A."/>
            <person name="Scott J."/>
            <person name="Pierce K.A."/>
            <person name="Xavier R.J."/>
            <person name="Alm E.J."/>
        </authorList>
    </citation>
    <scope>NUCLEOTIDE SEQUENCE [LARGE SCALE GENOMIC DNA]</scope>
    <source>
        <strain evidence="4 5">BIOML-A26</strain>
    </source>
</reference>
<dbReference type="EMBL" id="WDFR01000002">
    <property type="protein sequence ID" value="KAB6030103.1"/>
    <property type="molecule type" value="Genomic_DNA"/>
</dbReference>
<proteinExistence type="inferred from homology"/>
<protein>
    <recommendedName>
        <fullName evidence="2">Antitoxin</fullName>
    </recommendedName>
</protein>
<feature type="region of interest" description="Disordered" evidence="3">
    <location>
        <begin position="1"/>
        <end position="53"/>
    </location>
</feature>
<organism evidence="4 5">
    <name type="scientific">Bifidobacterium adolescentis</name>
    <dbReference type="NCBI Taxonomy" id="1680"/>
    <lineage>
        <taxon>Bacteria</taxon>
        <taxon>Bacillati</taxon>
        <taxon>Actinomycetota</taxon>
        <taxon>Actinomycetes</taxon>
        <taxon>Bifidobacteriales</taxon>
        <taxon>Bifidobacteriaceae</taxon>
        <taxon>Bifidobacterium</taxon>
    </lineage>
</organism>
<feature type="compositionally biased region" description="Basic residues" evidence="3">
    <location>
        <begin position="1"/>
        <end position="11"/>
    </location>
</feature>
<dbReference type="AlphaFoldDB" id="A0A6I0VE24"/>
<dbReference type="InterPro" id="IPR036165">
    <property type="entry name" value="YefM-like_sf"/>
</dbReference>
<gene>
    <name evidence="4" type="ORF">GA542_04330</name>
</gene>
<comment type="function">
    <text evidence="2">Antitoxin component of a type II toxin-antitoxin (TA) system.</text>
</comment>